<reference evidence="1" key="1">
    <citation type="submission" date="2015-07" db="EMBL/GenBank/DDBJ databases">
        <title>MeaNS - Measles Nucleotide Surveillance Program.</title>
        <authorList>
            <person name="Tran T."/>
            <person name="Druce J."/>
        </authorList>
    </citation>
    <scope>NUCLEOTIDE SEQUENCE</scope>
    <source>
        <strain evidence="1">UCB-OBI-ISO-001</strain>
        <tissue evidence="1">Gonad</tissue>
    </source>
</reference>
<evidence type="ECO:0000313" key="1">
    <source>
        <dbReference type="EMBL" id="KOF84503.1"/>
    </source>
</evidence>
<sequence>MITVKSRWNYLFSCTKRIWIKMKTVSGEMSRINHTKSQNVGILNVRTKAFKEYMVFY</sequence>
<protein>
    <submittedName>
        <fullName evidence="1">Uncharacterized protein</fullName>
    </submittedName>
</protein>
<name>A0A0L8H5F6_OCTBM</name>
<accession>A0A0L8H5F6</accession>
<gene>
    <name evidence="1" type="ORF">OCBIM_22021987mg</name>
</gene>
<proteinExistence type="predicted"/>
<dbReference type="EMBL" id="KQ419141">
    <property type="protein sequence ID" value="KOF84503.1"/>
    <property type="molecule type" value="Genomic_DNA"/>
</dbReference>
<organism evidence="1">
    <name type="scientific">Octopus bimaculoides</name>
    <name type="common">California two-spotted octopus</name>
    <dbReference type="NCBI Taxonomy" id="37653"/>
    <lineage>
        <taxon>Eukaryota</taxon>
        <taxon>Metazoa</taxon>
        <taxon>Spiralia</taxon>
        <taxon>Lophotrochozoa</taxon>
        <taxon>Mollusca</taxon>
        <taxon>Cephalopoda</taxon>
        <taxon>Coleoidea</taxon>
        <taxon>Octopodiformes</taxon>
        <taxon>Octopoda</taxon>
        <taxon>Incirrata</taxon>
        <taxon>Octopodidae</taxon>
        <taxon>Octopus</taxon>
    </lineage>
</organism>
<dbReference type="AlphaFoldDB" id="A0A0L8H5F6"/>